<comment type="similarity">
    <text evidence="2">Belongs to the short-chain dehydrogenases/reductases (SDR) family.</text>
</comment>
<proteinExistence type="inferred from homology"/>
<dbReference type="InterPro" id="IPR002347">
    <property type="entry name" value="SDR_fam"/>
</dbReference>
<evidence type="ECO:0000313" key="3">
    <source>
        <dbReference type="EMBL" id="CAH2068953.1"/>
    </source>
</evidence>
<gene>
    <name evidence="3" type="ORF">IPOD504_LOCUS14636</name>
</gene>
<name>A0ABN8J1K6_9NEOP</name>
<dbReference type="PANTHER" id="PTHR43157:SF73">
    <property type="entry name" value="WW DOMAIN-CONTAINING OXIDOREDUCTASE-LIKE PROTEIN"/>
    <property type="match status" value="1"/>
</dbReference>
<dbReference type="SUPFAM" id="SSF51735">
    <property type="entry name" value="NAD(P)-binding Rossmann-fold domains"/>
    <property type="match status" value="1"/>
</dbReference>
<evidence type="ECO:0008006" key="5">
    <source>
        <dbReference type="Google" id="ProtNLM"/>
    </source>
</evidence>
<dbReference type="PRINTS" id="PR00081">
    <property type="entry name" value="GDHRDH"/>
</dbReference>
<dbReference type="EMBL" id="OW152817">
    <property type="protein sequence ID" value="CAH2068953.1"/>
    <property type="molecule type" value="Genomic_DNA"/>
</dbReference>
<dbReference type="PRINTS" id="PR00080">
    <property type="entry name" value="SDRFAMILY"/>
</dbReference>
<evidence type="ECO:0000313" key="4">
    <source>
        <dbReference type="Proteomes" id="UP000837857"/>
    </source>
</evidence>
<dbReference type="Gene3D" id="3.40.50.720">
    <property type="entry name" value="NAD(P)-binding Rossmann-like Domain"/>
    <property type="match status" value="1"/>
</dbReference>
<protein>
    <recommendedName>
        <fullName evidence="5">Retinol dehydrogenase 13</fullName>
    </recommendedName>
</protein>
<accession>A0ABN8J1K6</accession>
<evidence type="ECO:0000256" key="2">
    <source>
        <dbReference type="RuleBase" id="RU000363"/>
    </source>
</evidence>
<keyword evidence="4" id="KW-1185">Reference proteome</keyword>
<reference evidence="3" key="1">
    <citation type="submission" date="2022-03" db="EMBL/GenBank/DDBJ databases">
        <authorList>
            <person name="Martin H S."/>
        </authorList>
    </citation>
    <scope>NUCLEOTIDE SEQUENCE</scope>
</reference>
<evidence type="ECO:0000256" key="1">
    <source>
        <dbReference type="ARBA" id="ARBA00023002"/>
    </source>
</evidence>
<sequence length="319" mass="35648">MPLFSGRCFSTSKLIGKTAIITGSNTGIGKETALDFYKRGAKVILACRSLDKATEAKREIEERCKGLSETGNLVLERCDLSSLKSVRDFSQKILDTEPNINILVNNAGIMMCPKGETEDGFEMQFGTNHLGHFLLTLLLLPRIKNSTPARIVTVSSMAHSRSGIHFDDLNYKKRPYHSRLAYSQSKLANVLFSRELAVKLKEYNIEGVNTYSLHPGVIKTELGRHMDETLFWGARKLFGIILGPFMKSPELGAQTTIYCAVDEKCANETGLYYSDCSVTTPHRNALNDEYAKQLWDVSMELVNLKNYNPFTTNDPGVTQ</sequence>
<dbReference type="InterPro" id="IPR036291">
    <property type="entry name" value="NAD(P)-bd_dom_sf"/>
</dbReference>
<keyword evidence="1" id="KW-0560">Oxidoreductase</keyword>
<dbReference type="Pfam" id="PF00106">
    <property type="entry name" value="adh_short"/>
    <property type="match status" value="1"/>
</dbReference>
<organism evidence="3 4">
    <name type="scientific">Iphiclides podalirius</name>
    <name type="common">scarce swallowtail</name>
    <dbReference type="NCBI Taxonomy" id="110791"/>
    <lineage>
        <taxon>Eukaryota</taxon>
        <taxon>Metazoa</taxon>
        <taxon>Ecdysozoa</taxon>
        <taxon>Arthropoda</taxon>
        <taxon>Hexapoda</taxon>
        <taxon>Insecta</taxon>
        <taxon>Pterygota</taxon>
        <taxon>Neoptera</taxon>
        <taxon>Endopterygota</taxon>
        <taxon>Lepidoptera</taxon>
        <taxon>Glossata</taxon>
        <taxon>Ditrysia</taxon>
        <taxon>Papilionoidea</taxon>
        <taxon>Papilionidae</taxon>
        <taxon>Papilioninae</taxon>
        <taxon>Iphiclides</taxon>
    </lineage>
</organism>
<dbReference type="PANTHER" id="PTHR43157">
    <property type="entry name" value="PHOSPHATIDYLINOSITOL-GLYCAN BIOSYNTHESIS CLASS F PROTEIN-RELATED"/>
    <property type="match status" value="1"/>
</dbReference>
<dbReference type="Proteomes" id="UP000837857">
    <property type="component" value="Chromosome 5"/>
</dbReference>
<feature type="non-terminal residue" evidence="3">
    <location>
        <position position="319"/>
    </location>
</feature>